<evidence type="ECO:0000313" key="5">
    <source>
        <dbReference type="EMBL" id="CAF3526481.1"/>
    </source>
</evidence>
<dbReference type="EMBL" id="CAJNOK010000367">
    <property type="protein sequence ID" value="CAF0748168.1"/>
    <property type="molecule type" value="Genomic_DNA"/>
</dbReference>
<dbReference type="Proteomes" id="UP000682733">
    <property type="component" value="Unassembled WGS sequence"/>
</dbReference>
<dbReference type="Proteomes" id="UP000681722">
    <property type="component" value="Unassembled WGS sequence"/>
</dbReference>
<evidence type="ECO:0000313" key="3">
    <source>
        <dbReference type="EMBL" id="CAF0748168.1"/>
    </source>
</evidence>
<dbReference type="EMBL" id="CAJOBA010000367">
    <property type="protein sequence ID" value="CAF3526481.1"/>
    <property type="molecule type" value="Genomic_DNA"/>
</dbReference>
<dbReference type="EMBL" id="CAJNOQ010000044">
    <property type="protein sequence ID" value="CAF0746283.1"/>
    <property type="molecule type" value="Genomic_DNA"/>
</dbReference>
<dbReference type="AlphaFoldDB" id="A0A813P6Y5"/>
<evidence type="ECO:0000256" key="1">
    <source>
        <dbReference type="SAM" id="Phobius"/>
    </source>
</evidence>
<dbReference type="Proteomes" id="UP000677228">
    <property type="component" value="Unassembled WGS sequence"/>
</dbReference>
<evidence type="ECO:0000313" key="2">
    <source>
        <dbReference type="EMBL" id="CAF0746283.1"/>
    </source>
</evidence>
<feature type="transmembrane region" description="Helical" evidence="1">
    <location>
        <begin position="92"/>
        <end position="111"/>
    </location>
</feature>
<protein>
    <submittedName>
        <fullName evidence="2">Uncharacterized protein</fullName>
    </submittedName>
</protein>
<sequence length="115" mass="13136">MSLDFYSIRTTLVRDGAIGNLFQPFYSSMDDLKHSRGQNIINLHPSPKMASKIIYWVVWLTFIVHSAFLAPADNPATKPTSRYVKQLMFGPYHDIDAYVISLFYVMGTAFINRLA</sequence>
<keyword evidence="1" id="KW-0812">Transmembrane</keyword>
<dbReference type="EMBL" id="CAJOBC010000044">
    <property type="protein sequence ID" value="CAF3525095.1"/>
    <property type="molecule type" value="Genomic_DNA"/>
</dbReference>
<keyword evidence="1" id="KW-0472">Membrane</keyword>
<accession>A0A813P6Y5</accession>
<reference evidence="2" key="1">
    <citation type="submission" date="2021-02" db="EMBL/GenBank/DDBJ databases">
        <authorList>
            <person name="Nowell W R."/>
        </authorList>
    </citation>
    <scope>NUCLEOTIDE SEQUENCE</scope>
</reference>
<keyword evidence="1" id="KW-1133">Transmembrane helix</keyword>
<evidence type="ECO:0000313" key="4">
    <source>
        <dbReference type="EMBL" id="CAF3525095.1"/>
    </source>
</evidence>
<keyword evidence="6" id="KW-1185">Reference proteome</keyword>
<proteinExistence type="predicted"/>
<name>A0A813P6Y5_9BILA</name>
<gene>
    <name evidence="2" type="ORF">GPM918_LOCUS558</name>
    <name evidence="3" type="ORF">OVA965_LOCUS1850</name>
    <name evidence="4" type="ORF">SRO942_LOCUS559</name>
    <name evidence="5" type="ORF">TMI583_LOCUS1850</name>
</gene>
<evidence type="ECO:0000313" key="6">
    <source>
        <dbReference type="Proteomes" id="UP000663829"/>
    </source>
</evidence>
<organism evidence="2 6">
    <name type="scientific">Didymodactylos carnosus</name>
    <dbReference type="NCBI Taxonomy" id="1234261"/>
    <lineage>
        <taxon>Eukaryota</taxon>
        <taxon>Metazoa</taxon>
        <taxon>Spiralia</taxon>
        <taxon>Gnathifera</taxon>
        <taxon>Rotifera</taxon>
        <taxon>Eurotatoria</taxon>
        <taxon>Bdelloidea</taxon>
        <taxon>Philodinida</taxon>
        <taxon>Philodinidae</taxon>
        <taxon>Didymodactylos</taxon>
    </lineage>
</organism>
<comment type="caution">
    <text evidence="2">The sequence shown here is derived from an EMBL/GenBank/DDBJ whole genome shotgun (WGS) entry which is preliminary data.</text>
</comment>
<dbReference type="Proteomes" id="UP000663829">
    <property type="component" value="Unassembled WGS sequence"/>
</dbReference>
<feature type="transmembrane region" description="Helical" evidence="1">
    <location>
        <begin position="53"/>
        <end position="72"/>
    </location>
</feature>